<proteinExistence type="predicted"/>
<protein>
    <submittedName>
        <fullName evidence="3">SDR family NAD(P)-dependent oxidoreductase</fullName>
    </submittedName>
</protein>
<dbReference type="Gene3D" id="3.40.50.720">
    <property type="entry name" value="NAD(P)-binding Rossmann-like Domain"/>
    <property type="match status" value="1"/>
</dbReference>
<accession>A0ABT4S655</accession>
<evidence type="ECO:0000313" key="4">
    <source>
        <dbReference type="Proteomes" id="UP001144036"/>
    </source>
</evidence>
<dbReference type="InterPro" id="IPR002347">
    <property type="entry name" value="SDR_fam"/>
</dbReference>
<dbReference type="InterPro" id="IPR036291">
    <property type="entry name" value="NAD(P)-bd_dom_sf"/>
</dbReference>
<dbReference type="PANTHER" id="PTHR43658:SF8">
    <property type="entry name" value="17-BETA-HYDROXYSTEROID DEHYDROGENASE 14-RELATED"/>
    <property type="match status" value="1"/>
</dbReference>
<dbReference type="CDD" id="cd05233">
    <property type="entry name" value="SDR_c"/>
    <property type="match status" value="1"/>
</dbReference>
<keyword evidence="4" id="KW-1185">Reference proteome</keyword>
<feature type="domain" description="Ketoreductase" evidence="2">
    <location>
        <begin position="9"/>
        <end position="186"/>
    </location>
</feature>
<dbReference type="Pfam" id="PF00106">
    <property type="entry name" value="adh_short"/>
    <property type="match status" value="1"/>
</dbReference>
<name>A0ABT4S655_9ACTN</name>
<sequence length="250" mass="25940">MPIQETAGTTALVTGANRGFGRGVAAALTAAGCSVVVVARDRGLLEELRVQLGDTLIPVAADAADPVVAGRLIDEYRPRTLVLNAGAEPLARPLQQHTWETFSRNWEVDVRQVFNWTRESLLRPLDPGSVVIAFSSGAAQGGSPLSGGYAGAKATIRFISSYAAAESERAALGIRFVSVLPSLTPATYLGARAVAAYAARHGVGAATFLAGRGPALTPEQVGKTIVDLATDPGHDRPAYLLTQAGLSPAD</sequence>
<gene>
    <name evidence="3" type="ORF">OUY22_04595</name>
</gene>
<evidence type="ECO:0000259" key="2">
    <source>
        <dbReference type="SMART" id="SM00822"/>
    </source>
</evidence>
<keyword evidence="1" id="KW-0560">Oxidoreductase</keyword>
<dbReference type="PRINTS" id="PR00081">
    <property type="entry name" value="GDHRDH"/>
</dbReference>
<reference evidence="3" key="1">
    <citation type="submission" date="2022-11" db="EMBL/GenBank/DDBJ databases">
        <title>Nonomuraea corallina sp. nov., a new species of the genus Nonomuraea isolated from sea side sediment in Thai sea.</title>
        <authorList>
            <person name="Ngamcharungchit C."/>
            <person name="Matsumoto A."/>
            <person name="Suriyachadkun C."/>
            <person name="Panbangred W."/>
            <person name="Inahashi Y."/>
            <person name="Intra B."/>
        </authorList>
    </citation>
    <scope>NUCLEOTIDE SEQUENCE</scope>
    <source>
        <strain evidence="3">MCN248</strain>
    </source>
</reference>
<organism evidence="3 4">
    <name type="scientific">Nonomuraea corallina</name>
    <dbReference type="NCBI Taxonomy" id="2989783"/>
    <lineage>
        <taxon>Bacteria</taxon>
        <taxon>Bacillati</taxon>
        <taxon>Actinomycetota</taxon>
        <taxon>Actinomycetes</taxon>
        <taxon>Streptosporangiales</taxon>
        <taxon>Streptosporangiaceae</taxon>
        <taxon>Nonomuraea</taxon>
    </lineage>
</organism>
<dbReference type="SMART" id="SM00822">
    <property type="entry name" value="PKS_KR"/>
    <property type="match status" value="1"/>
</dbReference>
<dbReference type="EMBL" id="JAPNNL010000010">
    <property type="protein sequence ID" value="MDA0632686.1"/>
    <property type="molecule type" value="Genomic_DNA"/>
</dbReference>
<dbReference type="RefSeq" id="WP_270153467.1">
    <property type="nucleotide sequence ID" value="NZ_JAPNNL010000010.1"/>
</dbReference>
<comment type="caution">
    <text evidence="3">The sequence shown here is derived from an EMBL/GenBank/DDBJ whole genome shotgun (WGS) entry which is preliminary data.</text>
</comment>
<evidence type="ECO:0000313" key="3">
    <source>
        <dbReference type="EMBL" id="MDA0632686.1"/>
    </source>
</evidence>
<dbReference type="SUPFAM" id="SSF51735">
    <property type="entry name" value="NAD(P)-binding Rossmann-fold domains"/>
    <property type="match status" value="1"/>
</dbReference>
<dbReference type="Proteomes" id="UP001144036">
    <property type="component" value="Unassembled WGS sequence"/>
</dbReference>
<dbReference type="InterPro" id="IPR057326">
    <property type="entry name" value="KR_dom"/>
</dbReference>
<evidence type="ECO:0000256" key="1">
    <source>
        <dbReference type="ARBA" id="ARBA00023002"/>
    </source>
</evidence>
<dbReference type="PANTHER" id="PTHR43658">
    <property type="entry name" value="SHORT-CHAIN DEHYDROGENASE/REDUCTASE"/>
    <property type="match status" value="1"/>
</dbReference>